<dbReference type="EMBL" id="BJLY01000002">
    <property type="protein sequence ID" value="GEB03411.1"/>
    <property type="molecule type" value="Genomic_DNA"/>
</dbReference>
<keyword evidence="3" id="KW-1185">Reference proteome</keyword>
<gene>
    <name evidence="2" type="ORF">GRO01_09870</name>
</gene>
<name>A0A4Y3M806_9PROT</name>
<evidence type="ECO:0000313" key="3">
    <source>
        <dbReference type="Proteomes" id="UP000320772"/>
    </source>
</evidence>
<evidence type="ECO:0000256" key="1">
    <source>
        <dbReference type="SAM" id="MobiDB-lite"/>
    </source>
</evidence>
<accession>A0A4Y3M806</accession>
<dbReference type="AlphaFoldDB" id="A0A4Y3M806"/>
<reference evidence="2 3" key="1">
    <citation type="submission" date="2019-06" db="EMBL/GenBank/DDBJ databases">
        <title>Whole genome shotgun sequence of Gluconobacter roseus NBRC 3990.</title>
        <authorList>
            <person name="Hosoyama A."/>
            <person name="Uohara A."/>
            <person name="Ohji S."/>
            <person name="Ichikawa N."/>
        </authorList>
    </citation>
    <scope>NUCLEOTIDE SEQUENCE [LARGE SCALE GENOMIC DNA]</scope>
    <source>
        <strain evidence="2 3">NBRC 3990</strain>
    </source>
</reference>
<proteinExistence type="predicted"/>
<feature type="region of interest" description="Disordered" evidence="1">
    <location>
        <begin position="16"/>
        <end position="38"/>
    </location>
</feature>
<protein>
    <submittedName>
        <fullName evidence="2">Uncharacterized protein</fullName>
    </submittedName>
</protein>
<dbReference type="Proteomes" id="UP000320772">
    <property type="component" value="Unassembled WGS sequence"/>
</dbReference>
<organism evidence="2 3">
    <name type="scientific">Gluconobacter roseus NBRC 3990</name>
    <dbReference type="NCBI Taxonomy" id="1307950"/>
    <lineage>
        <taxon>Bacteria</taxon>
        <taxon>Pseudomonadati</taxon>
        <taxon>Pseudomonadota</taxon>
        <taxon>Alphaproteobacteria</taxon>
        <taxon>Acetobacterales</taxon>
        <taxon>Acetobacteraceae</taxon>
        <taxon>Gluconobacter</taxon>
    </lineage>
</organism>
<sequence>MKIAFIHTVMIHHRDPAAPGSNECWQNGRPEPPGTNNQNMRIQKTLLVSFALREEADLPQVPVHRT</sequence>
<comment type="caution">
    <text evidence="2">The sequence shown here is derived from an EMBL/GenBank/DDBJ whole genome shotgun (WGS) entry which is preliminary data.</text>
</comment>
<evidence type="ECO:0000313" key="2">
    <source>
        <dbReference type="EMBL" id="GEB03411.1"/>
    </source>
</evidence>